<reference evidence="1" key="1">
    <citation type="submission" date="2014-11" db="EMBL/GenBank/DDBJ databases">
        <authorList>
            <person name="Amaro Gonzalez C."/>
        </authorList>
    </citation>
    <scope>NUCLEOTIDE SEQUENCE</scope>
</reference>
<evidence type="ECO:0000313" key="1">
    <source>
        <dbReference type="EMBL" id="JAH80008.1"/>
    </source>
</evidence>
<dbReference type="EMBL" id="GBXM01028569">
    <property type="protein sequence ID" value="JAH80008.1"/>
    <property type="molecule type" value="Transcribed_RNA"/>
</dbReference>
<protein>
    <submittedName>
        <fullName evidence="1">Uncharacterized protein</fullName>
    </submittedName>
</protein>
<dbReference type="AlphaFoldDB" id="A0A0E9VRU4"/>
<sequence length="84" mass="9779">MCPGPVGIRVCFCLFVFFLRNELPREQHNETKTTVHLCTIKHTFFSALFDTLMDAFIHQKLLGFNSSWEICLLSILTTTRTLHF</sequence>
<reference evidence="1" key="2">
    <citation type="journal article" date="2015" name="Fish Shellfish Immunol.">
        <title>Early steps in the European eel (Anguilla anguilla)-Vibrio vulnificus interaction in the gills: Role of the RtxA13 toxin.</title>
        <authorList>
            <person name="Callol A."/>
            <person name="Pajuelo D."/>
            <person name="Ebbesson L."/>
            <person name="Teles M."/>
            <person name="MacKenzie S."/>
            <person name="Amaro C."/>
        </authorList>
    </citation>
    <scope>NUCLEOTIDE SEQUENCE</scope>
</reference>
<proteinExistence type="predicted"/>
<accession>A0A0E9VRU4</accession>
<organism evidence="1">
    <name type="scientific">Anguilla anguilla</name>
    <name type="common">European freshwater eel</name>
    <name type="synonym">Muraena anguilla</name>
    <dbReference type="NCBI Taxonomy" id="7936"/>
    <lineage>
        <taxon>Eukaryota</taxon>
        <taxon>Metazoa</taxon>
        <taxon>Chordata</taxon>
        <taxon>Craniata</taxon>
        <taxon>Vertebrata</taxon>
        <taxon>Euteleostomi</taxon>
        <taxon>Actinopterygii</taxon>
        <taxon>Neopterygii</taxon>
        <taxon>Teleostei</taxon>
        <taxon>Anguilliformes</taxon>
        <taxon>Anguillidae</taxon>
        <taxon>Anguilla</taxon>
    </lineage>
</organism>
<name>A0A0E9VRU4_ANGAN</name>